<name>A0A1T5NNJ9_9BACT</name>
<keyword evidence="2" id="KW-0472">Membrane</keyword>
<evidence type="ECO:0000256" key="2">
    <source>
        <dbReference type="SAM" id="Phobius"/>
    </source>
</evidence>
<organism evidence="3 4">
    <name type="scientific">Chitinophaga ginsengisegetis</name>
    <dbReference type="NCBI Taxonomy" id="393003"/>
    <lineage>
        <taxon>Bacteria</taxon>
        <taxon>Pseudomonadati</taxon>
        <taxon>Bacteroidota</taxon>
        <taxon>Chitinophagia</taxon>
        <taxon>Chitinophagales</taxon>
        <taxon>Chitinophagaceae</taxon>
        <taxon>Chitinophaga</taxon>
    </lineage>
</organism>
<protein>
    <submittedName>
        <fullName evidence="3">Uncharacterized protein</fullName>
    </submittedName>
</protein>
<evidence type="ECO:0000313" key="3">
    <source>
        <dbReference type="EMBL" id="SKD01738.1"/>
    </source>
</evidence>
<keyword evidence="2" id="KW-1133">Transmembrane helix</keyword>
<feature type="region of interest" description="Disordered" evidence="1">
    <location>
        <begin position="202"/>
        <end position="224"/>
    </location>
</feature>
<gene>
    <name evidence="3" type="ORF">SAMN05660461_2277</name>
</gene>
<dbReference type="AlphaFoldDB" id="A0A1T5NNJ9"/>
<evidence type="ECO:0000313" key="4">
    <source>
        <dbReference type="Proteomes" id="UP000190166"/>
    </source>
</evidence>
<proteinExistence type="predicted"/>
<feature type="transmembrane region" description="Helical" evidence="2">
    <location>
        <begin position="16"/>
        <end position="34"/>
    </location>
</feature>
<dbReference type="STRING" id="393003.SAMN05660461_2277"/>
<accession>A0A1T5NNJ9</accession>
<dbReference type="EMBL" id="FUZZ01000001">
    <property type="protein sequence ID" value="SKD01738.1"/>
    <property type="molecule type" value="Genomic_DNA"/>
</dbReference>
<keyword evidence="4" id="KW-1185">Reference proteome</keyword>
<keyword evidence="2" id="KW-0812">Transmembrane</keyword>
<sequence length="224" mass="25750">MHWHYFFSFPGMKRTYVYPAILLLLIVVFTLGYCQQQRYVRKVLSENQRLWNENRDLRKSLDQSGAVSQQITNHQELRQRVAGQFIERRAYYRRNWQQFITVTAGDYRTGLLGGIKDLDIIVRNQTEYPLDNVVVSVSYMRNNNEVFKTERYTISNIPEKGTRSIAASNSRKGSKVAVKLISITSQPMNFCWAADKPAPAGNPDPFECVPSAKNVPAPPAQDNQ</sequence>
<evidence type="ECO:0000256" key="1">
    <source>
        <dbReference type="SAM" id="MobiDB-lite"/>
    </source>
</evidence>
<reference evidence="4" key="1">
    <citation type="submission" date="2017-02" db="EMBL/GenBank/DDBJ databases">
        <authorList>
            <person name="Varghese N."/>
            <person name="Submissions S."/>
        </authorList>
    </citation>
    <scope>NUCLEOTIDE SEQUENCE [LARGE SCALE GENOMIC DNA]</scope>
    <source>
        <strain evidence="4">DSM 18108</strain>
    </source>
</reference>
<dbReference type="Proteomes" id="UP000190166">
    <property type="component" value="Unassembled WGS sequence"/>
</dbReference>